<dbReference type="GO" id="GO:0003677">
    <property type="term" value="F:DNA binding"/>
    <property type="evidence" value="ECO:0007669"/>
    <property type="project" value="UniProtKB-KW"/>
</dbReference>
<dbReference type="GO" id="GO:0005829">
    <property type="term" value="C:cytosol"/>
    <property type="evidence" value="ECO:0007669"/>
    <property type="project" value="TreeGrafter"/>
</dbReference>
<dbReference type="CDD" id="cd00093">
    <property type="entry name" value="HTH_XRE"/>
    <property type="match status" value="1"/>
</dbReference>
<dbReference type="Gene3D" id="1.10.260.40">
    <property type="entry name" value="lambda repressor-like DNA-binding domains"/>
    <property type="match status" value="1"/>
</dbReference>
<dbReference type="PROSITE" id="PS50943">
    <property type="entry name" value="HTH_CROC1"/>
    <property type="match status" value="1"/>
</dbReference>
<dbReference type="PANTHER" id="PTHR46797">
    <property type="entry name" value="HTH-TYPE TRANSCRIPTIONAL REGULATOR"/>
    <property type="match status" value="1"/>
</dbReference>
<comment type="caution">
    <text evidence="3">The sequence shown here is derived from an EMBL/GenBank/DDBJ whole genome shotgun (WGS) entry which is preliminary data.</text>
</comment>
<dbReference type="Pfam" id="PF07883">
    <property type="entry name" value="Cupin_2"/>
    <property type="match status" value="1"/>
</dbReference>
<dbReference type="PANTHER" id="PTHR46797:SF1">
    <property type="entry name" value="METHYLPHOSPHONATE SYNTHASE"/>
    <property type="match status" value="1"/>
</dbReference>
<evidence type="ECO:0000256" key="1">
    <source>
        <dbReference type="ARBA" id="ARBA00023125"/>
    </source>
</evidence>
<dbReference type="Pfam" id="PF01381">
    <property type="entry name" value="HTH_3"/>
    <property type="match status" value="1"/>
</dbReference>
<dbReference type="SMART" id="SM00530">
    <property type="entry name" value="HTH_XRE"/>
    <property type="match status" value="1"/>
</dbReference>
<accession>A0A847RRN3</accession>
<dbReference type="SUPFAM" id="SSF47413">
    <property type="entry name" value="lambda repressor-like DNA-binding domains"/>
    <property type="match status" value="1"/>
</dbReference>
<proteinExistence type="predicted"/>
<name>A0A847RRN3_9NEIS</name>
<evidence type="ECO:0000313" key="4">
    <source>
        <dbReference type="Proteomes" id="UP000587991"/>
    </source>
</evidence>
<dbReference type="InterPro" id="IPR014710">
    <property type="entry name" value="RmlC-like_jellyroll"/>
</dbReference>
<dbReference type="InterPro" id="IPR050807">
    <property type="entry name" value="TransReg_Diox_bact_type"/>
</dbReference>
<organism evidence="3 4">
    <name type="scientific">Leeia aquatica</name>
    <dbReference type="NCBI Taxonomy" id="2725557"/>
    <lineage>
        <taxon>Bacteria</taxon>
        <taxon>Pseudomonadati</taxon>
        <taxon>Pseudomonadota</taxon>
        <taxon>Betaproteobacteria</taxon>
        <taxon>Neisseriales</taxon>
        <taxon>Leeiaceae</taxon>
        <taxon>Leeia</taxon>
    </lineage>
</organism>
<reference evidence="3 4" key="1">
    <citation type="submission" date="2020-04" db="EMBL/GenBank/DDBJ databases">
        <title>Draft genome of Leeia sp. IMCC25680.</title>
        <authorList>
            <person name="Song J."/>
            <person name="Cho J.-C."/>
        </authorList>
    </citation>
    <scope>NUCLEOTIDE SEQUENCE [LARGE SCALE GENOMIC DNA]</scope>
    <source>
        <strain evidence="3 4">IMCC25680</strain>
    </source>
</reference>
<dbReference type="SUPFAM" id="SSF51182">
    <property type="entry name" value="RmlC-like cupins"/>
    <property type="match status" value="1"/>
</dbReference>
<dbReference type="AlphaFoldDB" id="A0A847RRN3"/>
<dbReference type="EMBL" id="JABAIM010000001">
    <property type="protein sequence ID" value="NLR73880.1"/>
    <property type="molecule type" value="Genomic_DNA"/>
</dbReference>
<protein>
    <submittedName>
        <fullName evidence="3">Helix-turn-helix transcriptional regulator</fullName>
    </submittedName>
</protein>
<dbReference type="InterPro" id="IPR010982">
    <property type="entry name" value="Lambda_DNA-bd_dom_sf"/>
</dbReference>
<feature type="domain" description="HTH cro/C1-type" evidence="2">
    <location>
        <begin position="1"/>
        <end position="46"/>
    </location>
</feature>
<sequence>MTLDDLSRIAGVSKSMLSEIERDKANPTIAVTWRLANAFGLELAQLFTTEREQPNHIHVVRRHETPALSGPEQRYQLRILGPMELAGRFEWYELTLAPHGELVSAGHDPGAREHLTVLEGELEVCVQDERHVLQSGETARYGADCEHAIHNRHALPARAVLVVIHP</sequence>
<dbReference type="InterPro" id="IPR011051">
    <property type="entry name" value="RmlC_Cupin_sf"/>
</dbReference>
<dbReference type="Gene3D" id="2.60.120.10">
    <property type="entry name" value="Jelly Rolls"/>
    <property type="match status" value="1"/>
</dbReference>
<dbReference type="InterPro" id="IPR001387">
    <property type="entry name" value="Cro/C1-type_HTH"/>
</dbReference>
<keyword evidence="4" id="KW-1185">Reference proteome</keyword>
<dbReference type="CDD" id="cd02209">
    <property type="entry name" value="cupin_XRE_C"/>
    <property type="match status" value="1"/>
</dbReference>
<evidence type="ECO:0000313" key="3">
    <source>
        <dbReference type="EMBL" id="NLR73880.1"/>
    </source>
</evidence>
<evidence type="ECO:0000259" key="2">
    <source>
        <dbReference type="PROSITE" id="PS50943"/>
    </source>
</evidence>
<dbReference type="Proteomes" id="UP000587991">
    <property type="component" value="Unassembled WGS sequence"/>
</dbReference>
<gene>
    <name evidence="3" type="ORF">HF682_01740</name>
</gene>
<keyword evidence="1" id="KW-0238">DNA-binding</keyword>
<dbReference type="GO" id="GO:0003700">
    <property type="term" value="F:DNA-binding transcription factor activity"/>
    <property type="evidence" value="ECO:0007669"/>
    <property type="project" value="TreeGrafter"/>
</dbReference>
<dbReference type="InterPro" id="IPR013096">
    <property type="entry name" value="Cupin_2"/>
</dbReference>